<dbReference type="CDD" id="cd19096">
    <property type="entry name" value="AKR_Fe-S_oxidoreductase"/>
    <property type="match status" value="1"/>
</dbReference>
<dbReference type="InterPro" id="IPR036812">
    <property type="entry name" value="NAD(P)_OxRdtase_dom_sf"/>
</dbReference>
<name>A0A2U1S8B7_9EURY</name>
<sequence length="372" mass="42957">MMDFGFGLMRLPIKSEDYADIDYEQVNDMVDKYIEAGYNYFDTGYGYHEGKSEIAIRECVIKRYPREDVLIADKLPLYELTKESDIEAIFNEQLERCGVDYFDYYLVHNTTDVFKPVCDYLDCFGFVRDKKEKGLVKKIGFSHHDSAELLDEILTENPDVDFVQLQINYLDWYNNESIQAKECYEVARKHDVDVIIMEAVKGGNLVNLPEEAEKKFKDYNPDASNVSWAIRFCLSLDGVICTLSGMSALEQMEENLEIVKDFKPLNDEEKTIIDEVVEIINQSIAIPCTYCNYCVEHCPNDIPISKFFELYNDAKSAIEIQPLYYIYYNNYAERGAPASDCSFCGDCVDQCTQHLDIPELLEDVVDLLEGKF</sequence>
<evidence type="ECO:0000313" key="4">
    <source>
        <dbReference type="Proteomes" id="UP000245577"/>
    </source>
</evidence>
<dbReference type="InterPro" id="IPR017896">
    <property type="entry name" value="4Fe4S_Fe-S-bd"/>
</dbReference>
<dbReference type="InterPro" id="IPR053135">
    <property type="entry name" value="AKR2_Oxidoreductase"/>
</dbReference>
<evidence type="ECO:0000259" key="2">
    <source>
        <dbReference type="Pfam" id="PF13187"/>
    </source>
</evidence>
<dbReference type="SUPFAM" id="SSF46548">
    <property type="entry name" value="alpha-helical ferredoxin"/>
    <property type="match status" value="1"/>
</dbReference>
<dbReference type="PRINTS" id="PR00069">
    <property type="entry name" value="ALDKETRDTASE"/>
</dbReference>
<dbReference type="EC" id="1.-.-.-" evidence="3"/>
<evidence type="ECO:0000259" key="1">
    <source>
        <dbReference type="Pfam" id="PF00248"/>
    </source>
</evidence>
<dbReference type="PANTHER" id="PTHR43312">
    <property type="entry name" value="D-THREO-ALDOSE 1-DEHYDROGENASE"/>
    <property type="match status" value="1"/>
</dbReference>
<dbReference type="PROSITE" id="PS00198">
    <property type="entry name" value="4FE4S_FER_1"/>
    <property type="match status" value="1"/>
</dbReference>
<dbReference type="Gene3D" id="3.20.20.100">
    <property type="entry name" value="NADP-dependent oxidoreductase domain"/>
    <property type="match status" value="1"/>
</dbReference>
<gene>
    <name evidence="3" type="ORF">MBBWO_11950</name>
</gene>
<evidence type="ECO:0000313" key="3">
    <source>
        <dbReference type="EMBL" id="PWB86340.1"/>
    </source>
</evidence>
<feature type="domain" description="NADP-dependent oxidoreductase" evidence="1">
    <location>
        <begin position="5"/>
        <end position="277"/>
    </location>
</feature>
<dbReference type="InterPro" id="IPR023210">
    <property type="entry name" value="NADP_OxRdtase_dom"/>
</dbReference>
<dbReference type="SUPFAM" id="SSF51430">
    <property type="entry name" value="NAD(P)-linked oxidoreductase"/>
    <property type="match status" value="1"/>
</dbReference>
<dbReference type="AlphaFoldDB" id="A0A2U1S8B7"/>
<dbReference type="GO" id="GO:0016491">
    <property type="term" value="F:oxidoreductase activity"/>
    <property type="evidence" value="ECO:0007669"/>
    <property type="project" value="UniProtKB-KW"/>
</dbReference>
<keyword evidence="3" id="KW-0560">Oxidoreductase</keyword>
<dbReference type="PANTHER" id="PTHR43312:SF2">
    <property type="entry name" value="OXIDOREDUCTASE"/>
    <property type="match status" value="1"/>
</dbReference>
<keyword evidence="4" id="KW-1185">Reference proteome</keyword>
<dbReference type="Pfam" id="PF13187">
    <property type="entry name" value="Fer4_9"/>
    <property type="match status" value="1"/>
</dbReference>
<protein>
    <submittedName>
        <fullName evidence="3">Putative oxidoreductase</fullName>
        <ecNumber evidence="3">1.-.-.-</ecNumber>
    </submittedName>
</protein>
<dbReference type="RefSeq" id="WP_116669964.1">
    <property type="nucleotide sequence ID" value="NZ_MZGU01000004.1"/>
</dbReference>
<comment type="caution">
    <text evidence="3">The sequence shown here is derived from an EMBL/GenBank/DDBJ whole genome shotgun (WGS) entry which is preliminary data.</text>
</comment>
<dbReference type="InterPro" id="IPR020471">
    <property type="entry name" value="AKR"/>
</dbReference>
<organism evidence="3 4">
    <name type="scientific">Methanobrevibacter woesei</name>
    <dbReference type="NCBI Taxonomy" id="190976"/>
    <lineage>
        <taxon>Archaea</taxon>
        <taxon>Methanobacteriati</taxon>
        <taxon>Methanobacteriota</taxon>
        <taxon>Methanomada group</taxon>
        <taxon>Methanobacteria</taxon>
        <taxon>Methanobacteriales</taxon>
        <taxon>Methanobacteriaceae</taxon>
        <taxon>Methanobrevibacter</taxon>
    </lineage>
</organism>
<dbReference type="Proteomes" id="UP000245577">
    <property type="component" value="Unassembled WGS sequence"/>
</dbReference>
<dbReference type="Pfam" id="PF00248">
    <property type="entry name" value="Aldo_ket_red"/>
    <property type="match status" value="1"/>
</dbReference>
<proteinExistence type="predicted"/>
<accession>A0A2U1S8B7</accession>
<dbReference type="InterPro" id="IPR017900">
    <property type="entry name" value="4Fe4S_Fe_S_CS"/>
</dbReference>
<dbReference type="OrthoDB" id="7236at2157"/>
<feature type="domain" description="4Fe-4S ferredoxin-type" evidence="2">
    <location>
        <begin position="288"/>
        <end position="354"/>
    </location>
</feature>
<reference evidence="3 4" key="1">
    <citation type="submission" date="2017-03" db="EMBL/GenBank/DDBJ databases">
        <title>Genome sequence of Methanobrevibacter wosei.</title>
        <authorList>
            <person name="Poehlein A."/>
            <person name="Seedorf H."/>
            <person name="Daniel R."/>
        </authorList>
    </citation>
    <scope>NUCLEOTIDE SEQUENCE [LARGE SCALE GENOMIC DNA]</scope>
    <source>
        <strain evidence="3 4">DSM 11979</strain>
    </source>
</reference>
<dbReference type="EMBL" id="MZGU01000004">
    <property type="protein sequence ID" value="PWB86340.1"/>
    <property type="molecule type" value="Genomic_DNA"/>
</dbReference>